<dbReference type="EMBL" id="JACDQQ010000065">
    <property type="protein sequence ID" value="MBA0083481.1"/>
    <property type="molecule type" value="Genomic_DNA"/>
</dbReference>
<gene>
    <name evidence="1" type="ORF">HRJ53_00640</name>
</gene>
<sequence>MGYPPERRRRARLKLRQVVRVRPSDAHLNFDEILPTLNTTRESVYFASKNGTYVEGLRVFITFPYSDSPGSLNRESLGRVVRIDDLGQGRRGIAIEILMPLYVGGKETHR</sequence>
<reference evidence="1" key="1">
    <citation type="submission" date="2020-06" db="EMBL/GenBank/DDBJ databases">
        <title>Legume-microbial interactions unlock mineral nutrients during tropical forest succession.</title>
        <authorList>
            <person name="Epihov D.Z."/>
        </authorList>
    </citation>
    <scope>NUCLEOTIDE SEQUENCE [LARGE SCALE GENOMIC DNA]</scope>
    <source>
        <strain evidence="1">Pan2503</strain>
    </source>
</reference>
<dbReference type="AlphaFoldDB" id="A0A7V8NLG4"/>
<evidence type="ECO:0008006" key="3">
    <source>
        <dbReference type="Google" id="ProtNLM"/>
    </source>
</evidence>
<evidence type="ECO:0000313" key="1">
    <source>
        <dbReference type="EMBL" id="MBA0083481.1"/>
    </source>
</evidence>
<proteinExistence type="predicted"/>
<comment type="caution">
    <text evidence="1">The sequence shown here is derived from an EMBL/GenBank/DDBJ whole genome shotgun (WGS) entry which is preliminary data.</text>
</comment>
<evidence type="ECO:0000313" key="2">
    <source>
        <dbReference type="Proteomes" id="UP000567293"/>
    </source>
</evidence>
<keyword evidence="2" id="KW-1185">Reference proteome</keyword>
<accession>A0A7V8NLG4</accession>
<organism evidence="1 2">
    <name type="scientific">Candidatus Acidiferrum panamense</name>
    <dbReference type="NCBI Taxonomy" id="2741543"/>
    <lineage>
        <taxon>Bacteria</taxon>
        <taxon>Pseudomonadati</taxon>
        <taxon>Acidobacteriota</taxon>
        <taxon>Terriglobia</taxon>
        <taxon>Candidatus Acidiferrales</taxon>
        <taxon>Candidatus Acidiferrum</taxon>
    </lineage>
</organism>
<dbReference type="Proteomes" id="UP000567293">
    <property type="component" value="Unassembled WGS sequence"/>
</dbReference>
<name>A0A7V8NLG4_9BACT</name>
<protein>
    <recommendedName>
        <fullName evidence="3">PilZ domain-containing protein</fullName>
    </recommendedName>
</protein>